<dbReference type="InParanoid" id="A0A0C3CUV4"/>
<evidence type="ECO:0000313" key="4">
    <source>
        <dbReference type="Proteomes" id="UP000053989"/>
    </source>
</evidence>
<dbReference type="EMBL" id="KN822213">
    <property type="protein sequence ID" value="KIM52345.1"/>
    <property type="molecule type" value="Genomic_DNA"/>
</dbReference>
<feature type="region of interest" description="Disordered" evidence="1">
    <location>
        <begin position="974"/>
        <end position="1008"/>
    </location>
</feature>
<feature type="domain" description="Nucleolar 27S pre-rRNA processing Urb2/Npa2 C-terminal" evidence="2">
    <location>
        <begin position="1356"/>
        <end position="1587"/>
    </location>
</feature>
<organism evidence="3 4">
    <name type="scientific">Scleroderma citrinum Foug A</name>
    <dbReference type="NCBI Taxonomy" id="1036808"/>
    <lineage>
        <taxon>Eukaryota</taxon>
        <taxon>Fungi</taxon>
        <taxon>Dikarya</taxon>
        <taxon>Basidiomycota</taxon>
        <taxon>Agaricomycotina</taxon>
        <taxon>Agaricomycetes</taxon>
        <taxon>Agaricomycetidae</taxon>
        <taxon>Boletales</taxon>
        <taxon>Sclerodermatineae</taxon>
        <taxon>Sclerodermataceae</taxon>
        <taxon>Scleroderma</taxon>
    </lineage>
</organism>
<feature type="compositionally biased region" description="Basic and acidic residues" evidence="1">
    <location>
        <begin position="986"/>
        <end position="995"/>
    </location>
</feature>
<protein>
    <recommendedName>
        <fullName evidence="2">Nucleolar 27S pre-rRNA processing Urb2/Npa2 C-terminal domain-containing protein</fullName>
    </recommendedName>
</protein>
<feature type="region of interest" description="Disordered" evidence="1">
    <location>
        <begin position="662"/>
        <end position="686"/>
    </location>
</feature>
<evidence type="ECO:0000256" key="1">
    <source>
        <dbReference type="SAM" id="MobiDB-lite"/>
    </source>
</evidence>
<evidence type="ECO:0000313" key="3">
    <source>
        <dbReference type="EMBL" id="KIM52345.1"/>
    </source>
</evidence>
<name>A0A0C3CUV4_9AGAM</name>
<reference evidence="4" key="2">
    <citation type="submission" date="2015-01" db="EMBL/GenBank/DDBJ databases">
        <title>Evolutionary Origins and Diversification of the Mycorrhizal Mutualists.</title>
        <authorList>
            <consortium name="DOE Joint Genome Institute"/>
            <consortium name="Mycorrhizal Genomics Consortium"/>
            <person name="Kohler A."/>
            <person name="Kuo A."/>
            <person name="Nagy L.G."/>
            <person name="Floudas D."/>
            <person name="Copeland A."/>
            <person name="Barry K.W."/>
            <person name="Cichocki N."/>
            <person name="Veneault-Fourrey C."/>
            <person name="LaButti K."/>
            <person name="Lindquist E.A."/>
            <person name="Lipzen A."/>
            <person name="Lundell T."/>
            <person name="Morin E."/>
            <person name="Murat C."/>
            <person name="Riley R."/>
            <person name="Ohm R."/>
            <person name="Sun H."/>
            <person name="Tunlid A."/>
            <person name="Henrissat B."/>
            <person name="Grigoriev I.V."/>
            <person name="Hibbett D.S."/>
            <person name="Martin F."/>
        </authorList>
    </citation>
    <scope>NUCLEOTIDE SEQUENCE [LARGE SCALE GENOMIC DNA]</scope>
    <source>
        <strain evidence="4">Foug A</strain>
    </source>
</reference>
<dbReference type="STRING" id="1036808.A0A0C3CUV4"/>
<dbReference type="Proteomes" id="UP000053989">
    <property type="component" value="Unassembled WGS sequence"/>
</dbReference>
<accession>A0A0C3CUV4</accession>
<dbReference type="InterPro" id="IPR018849">
    <property type="entry name" value="Urb2/Npa2_C"/>
</dbReference>
<reference evidence="3 4" key="1">
    <citation type="submission" date="2014-04" db="EMBL/GenBank/DDBJ databases">
        <authorList>
            <consortium name="DOE Joint Genome Institute"/>
            <person name="Kuo A."/>
            <person name="Kohler A."/>
            <person name="Nagy L.G."/>
            <person name="Floudas D."/>
            <person name="Copeland A."/>
            <person name="Barry K.W."/>
            <person name="Cichocki N."/>
            <person name="Veneault-Fourrey C."/>
            <person name="LaButti K."/>
            <person name="Lindquist E.A."/>
            <person name="Lipzen A."/>
            <person name="Lundell T."/>
            <person name="Morin E."/>
            <person name="Murat C."/>
            <person name="Sun H."/>
            <person name="Tunlid A."/>
            <person name="Henrissat B."/>
            <person name="Grigoriev I.V."/>
            <person name="Hibbett D.S."/>
            <person name="Martin F."/>
            <person name="Nordberg H.P."/>
            <person name="Cantor M.N."/>
            <person name="Hua S.X."/>
        </authorList>
    </citation>
    <scope>NUCLEOTIDE SEQUENCE [LARGE SCALE GENOMIC DNA]</scope>
    <source>
        <strain evidence="3 4">Foug A</strain>
    </source>
</reference>
<dbReference type="Pfam" id="PF10441">
    <property type="entry name" value="Urb2"/>
    <property type="match status" value="1"/>
</dbReference>
<sequence length="1588" mass="175224">MESTPRHVHTLVRLLKSPSDPPLPQGPLKIEIANHAWSDATFCAANKGEVLAEWLLGSLGRDVKRDDKNGESKRQIPIADPKYWALLQQTLASSVSSARPLKVWLPPLLSRINLAAIISQLLALSQNRTNCNDLALVYAPARAALAILWPLAEKRVGMDMLVESLSTVLGACTTWIEDANDVTLQTYREDLAWVCKVIINSYSDTLGKFGNKKKLFTIFLSTHLPLWIHVLSVPSSQPSNHMPTLLYDALYAAGINTLFSLEALKQPFDTFLEAFSRASTNHGLTILPRLFSARLVAVKRYHATLFPTASGSESSALAMHEAVRADAMAAWGCCWKVLLRGILMCDEHWIEQGRGQAGEREVDAWSALVGILSVIEEERLFVSSIVLGSTDVHSAAESGGPQQALMDVKQRALTVIERACRIDCGDASGDEYVSVVSLAVGALDMLVRIEYDLVGDVFCRMLAALVRFRPLSVRVKDAVSFLLSDLLEHHTKMRTVQTYAITLLVAVSATTASSQTPTSPPNSVPSVLLTHLLSLSRALRVALTPSQSTTLGPAVLEELTRAWHNFAVQADLDEHSIEKRRITDDDCFTSTGYRDSLRVDKDCVTHLSSASAFVYAARTAGNILSNLPLHAYTTDLGNQASKFGWGAVWRCLRRIRADHPQVPPLVPVDGDEGKKKKKQKRKREELERVQEDSYSHIYVDSIVASAALRFLYDVRTRTAVSATRITLGDSDLLEKDQVEELLGIVKDEDTSPELVFEIIRTLLSQLSQTCEGQDRLASSVIQTSVDVLAHHFATTSRRCDFSSALSRECLGISLLHVFVDRWMDLLDALAPTEVLKKFISLLLSIHLQPPSGPTDQLDGQNSQCNITPQIILKLLRSAQFWELHNMRDVLLSLVSNITAPLSSYTLPPCPNSSSSPEVSIPSNLELDRASEVYTLLMHAPPEYFTRSSRTELVKRAVNGDLSVCVVLRSTNHRETLTDGKKRKSQKGKDKDKGDTHQISSAGRNVEMDVGPRSGIPADRWIRHLTIFRAFLQRMGHAVGSLDHTMSFAYIEHLFNPLSSLSIASDELTRVTVDLILLHLTVLLRVQGSEATALAANIIIMIADTKPFSTTFLQESRKHILAESVVFRLIEVLRGIPPGSLSETVVSSLKYLYDSLVSTFPSTDVIPDAGYTSSRSVNARSYMLSLAQWLGIDVQASITPIGMKLAGALMRSVSYRCLSTEAADIEMCSSVLALLFEELRCMPRISYAAQLEAIALLYSTYGYGTDVQALDAQVGTATRRLSVEEFSHLLDIVVEGIESPGLEMGQSQRLIHLSTILLHDAPQGTLKAVQNFVTRCLNVFTGQPRLYGGSSEMKAHYLELIARHCSDRPAALRSVDLGSIWSLLCKILSASSSHDSTTSFTIFHHIVSIASSLVRLRRDLVIHTLPHLASVLHRLVIITRCMRPQLGGKQSKLVSDTFPSWITSTQPIGVAESRALSRLLTALTIKTVPRAHVHTVTISETQKAESLAKPFAKHAGYILITYIDALNDPLCLMSADMRRELRPGLFSLCEMLGEHNRDALVISTLDSGGKAIMKMIWREYEKQRYVGKG</sequence>
<gene>
    <name evidence="3" type="ORF">SCLCIDRAFT_1223827</name>
</gene>
<evidence type="ECO:0000259" key="2">
    <source>
        <dbReference type="Pfam" id="PF10441"/>
    </source>
</evidence>
<dbReference type="HOGENOM" id="CLU_002353_0_0_1"/>
<keyword evidence="4" id="KW-1185">Reference proteome</keyword>
<proteinExistence type="predicted"/>
<dbReference type="OrthoDB" id="160374at2759"/>